<proteinExistence type="predicted"/>
<gene>
    <name evidence="1" type="ORF">SAMN02910406_01474</name>
</gene>
<name>A0A1I1I083_RUMAL</name>
<organism evidence="1 2">
    <name type="scientific">Ruminococcus albus</name>
    <dbReference type="NCBI Taxonomy" id="1264"/>
    <lineage>
        <taxon>Bacteria</taxon>
        <taxon>Bacillati</taxon>
        <taxon>Bacillota</taxon>
        <taxon>Clostridia</taxon>
        <taxon>Eubacteriales</taxon>
        <taxon>Oscillospiraceae</taxon>
        <taxon>Ruminococcus</taxon>
    </lineage>
</organism>
<dbReference type="RefSeq" id="WP_074960928.1">
    <property type="nucleotide sequence ID" value="NZ_FOKQ01000010.1"/>
</dbReference>
<sequence length="112" mass="13154">MYCKLYIHAPSSETVAQLLEKHFGKAEKKRRDCYFKDFEIMLKMNEEADSKKMSLPSEGFLYYEVMAETEFYREHIPLTDSILRLLRENGMPAVAACDYEQELKERNITSIG</sequence>
<dbReference type="AlphaFoldDB" id="A0A1I1I083"/>
<evidence type="ECO:0000313" key="1">
    <source>
        <dbReference type="EMBL" id="SFC29839.1"/>
    </source>
</evidence>
<dbReference type="EMBL" id="FOKQ01000010">
    <property type="protein sequence ID" value="SFC29839.1"/>
    <property type="molecule type" value="Genomic_DNA"/>
</dbReference>
<evidence type="ECO:0000313" key="2">
    <source>
        <dbReference type="Proteomes" id="UP000182192"/>
    </source>
</evidence>
<protein>
    <submittedName>
        <fullName evidence="1">Uncharacterized protein</fullName>
    </submittedName>
</protein>
<dbReference type="OrthoDB" id="1823103at2"/>
<reference evidence="1 2" key="1">
    <citation type="submission" date="2016-10" db="EMBL/GenBank/DDBJ databases">
        <authorList>
            <person name="de Groot N.N."/>
        </authorList>
    </citation>
    <scope>NUCLEOTIDE SEQUENCE [LARGE SCALE GENOMIC DNA]</scope>
    <source>
        <strain evidence="1 2">AR67</strain>
    </source>
</reference>
<dbReference type="Proteomes" id="UP000182192">
    <property type="component" value="Unassembled WGS sequence"/>
</dbReference>
<accession>A0A1I1I083</accession>